<dbReference type="InterPro" id="IPR006935">
    <property type="entry name" value="Helicase/UvrB_N"/>
</dbReference>
<feature type="domain" description="Helicase/UvrB N-terminal" evidence="1">
    <location>
        <begin position="3"/>
        <end position="191"/>
    </location>
</feature>
<keyword evidence="3" id="KW-1185">Reference proteome</keyword>
<dbReference type="GO" id="GO:0005524">
    <property type="term" value="F:ATP binding"/>
    <property type="evidence" value="ECO:0007669"/>
    <property type="project" value="InterPro"/>
</dbReference>
<dbReference type="InterPro" id="IPR027417">
    <property type="entry name" value="P-loop_NTPase"/>
</dbReference>
<dbReference type="GO" id="GO:0005829">
    <property type="term" value="C:cytosol"/>
    <property type="evidence" value="ECO:0007669"/>
    <property type="project" value="TreeGrafter"/>
</dbReference>
<dbReference type="HOGENOM" id="CLU_336726_0_0_5"/>
<sequence>MKFTLKDYQAEAVRDVLDRFQKAKRRWHEDRDRHAFSLTATTGAGKTVMAAAVFETLFHGDDEYDFEADPSAVVIWFSDDPALNEQTRVRLQQASDRLTLHDMEIVEAPLGYDKFKVGKIYFLNTQKLSRTSLLVRGHDPVEEFAKRGTSFPELRPDMQSHTIWDIIQNSIEDPSLTLYLVLDEAHRGMGRPTTAQQNARTTIVQRLINGAGAVPAMPIVWGISATVDRFNAAMANAQGRSTLPNVLVDSAKVQDSGLLKDTIILDIPEQSGPFDTVLMRRATDKIKEATAAWADYSRHQSDTELVNPLMVLQVPNAPDHDEIGRALSAIFEQWPELPTDAIAHVFGEHTTQSFGPYQVPYISPERVQESDWVRILIAKDAISTGWDCPRAEVMISFRPAQDHTYITQLLGRIVRTPLARRIPGNERLNSVDCLLPRFDRKTVSDVAKALMKGGAEAGEADLPGRRVLINPHGMSPNPAVPEAVWEKLISLPSQRPPQKAAKPVKRLTALAHELASDSLLADAGRTAHAEMHKVLDAAQSRYRDQIAAARKSVLGVQGITVRADLQNKDMSFDDFLEEADYAVIENIYRRAARVVSPDLARTYAEYLAKQNDDAEAEEEALMEARANIAAMALVPEIKDYLDGEAEKLSKAWLNKYRVAIKSLSDERQESYRQIQEMSAEPADVDLVKPNNWIVPTTALNADGTETPLSTYEHHLLCREDGMFPAEFNSWEVAVLAKEMERDGFIAWYRNPSRSSQDSLGITYEAGGEVRIMRPDFLVFAKMADGSIGTDIIDPHGTQFSDAIPKLRGLAKYAQTHRAQYRRIESIAKVGDKLRVIDLTDNRVRVAIQAADDAKALFESEIASDY</sequence>
<dbReference type="AlphaFoldDB" id="V5SBF5"/>
<dbReference type="PANTHER" id="PTHR47396">
    <property type="entry name" value="TYPE I RESTRICTION ENZYME ECOKI R PROTEIN"/>
    <property type="match status" value="1"/>
</dbReference>
<proteinExistence type="predicted"/>
<protein>
    <submittedName>
        <fullName evidence="2">Type III restriction enzyme, res subunit</fullName>
    </submittedName>
</protein>
<evidence type="ECO:0000259" key="1">
    <source>
        <dbReference type="Pfam" id="PF04851"/>
    </source>
</evidence>
<gene>
    <name evidence="2" type="ORF">W911_04755</name>
</gene>
<name>V5SBF5_9HYPH</name>
<dbReference type="InterPro" id="IPR050742">
    <property type="entry name" value="Helicase_Restrict-Modif_Enz"/>
</dbReference>
<dbReference type="SUPFAM" id="SSF52540">
    <property type="entry name" value="P-loop containing nucleoside triphosphate hydrolases"/>
    <property type="match status" value="1"/>
</dbReference>
<dbReference type="Pfam" id="PF04851">
    <property type="entry name" value="ResIII"/>
    <property type="match status" value="1"/>
</dbReference>
<dbReference type="RefSeq" id="WP_023786357.1">
    <property type="nucleotide sequence ID" value="NC_022997.1"/>
</dbReference>
<dbReference type="EMBL" id="CP006912">
    <property type="protein sequence ID" value="AHB47853.1"/>
    <property type="molecule type" value="Genomic_DNA"/>
</dbReference>
<accession>V5SBF5</accession>
<dbReference type="Gene3D" id="3.40.50.300">
    <property type="entry name" value="P-loop containing nucleotide triphosphate hydrolases"/>
    <property type="match status" value="2"/>
</dbReference>
<dbReference type="PANTHER" id="PTHR47396:SF1">
    <property type="entry name" value="ATP-DEPENDENT HELICASE IRC3-RELATED"/>
    <property type="match status" value="1"/>
</dbReference>
<organism evidence="2 3">
    <name type="scientific">Hyphomicrobium nitrativorans NL23</name>
    <dbReference type="NCBI Taxonomy" id="1029756"/>
    <lineage>
        <taxon>Bacteria</taxon>
        <taxon>Pseudomonadati</taxon>
        <taxon>Pseudomonadota</taxon>
        <taxon>Alphaproteobacteria</taxon>
        <taxon>Hyphomicrobiales</taxon>
        <taxon>Hyphomicrobiaceae</taxon>
        <taxon>Hyphomicrobium</taxon>
    </lineage>
</organism>
<dbReference type="STRING" id="1029756.W911_04755"/>
<dbReference type="KEGG" id="hni:W911_04755"/>
<dbReference type="PATRIC" id="fig|1029756.8.peg.998"/>
<evidence type="ECO:0000313" key="2">
    <source>
        <dbReference type="EMBL" id="AHB47853.1"/>
    </source>
</evidence>
<reference evidence="2 3" key="1">
    <citation type="journal article" date="2014" name="Genome Announc.">
        <title>Complete Genome Sequence of Hyphomicrobium nitrativorans Strain NL23, a Denitrifying Bacterium Isolated from Biofilm of a Methanol-Fed Denitrification System Treating Seawater at the Montreal Biodome.</title>
        <authorList>
            <person name="Martineau C."/>
            <person name="Villeneuve C."/>
            <person name="Mauffrey F."/>
            <person name="Villemur R."/>
        </authorList>
    </citation>
    <scope>NUCLEOTIDE SEQUENCE [LARGE SCALE GENOMIC DNA]</scope>
    <source>
        <strain evidence="2">NL23</strain>
    </source>
</reference>
<evidence type="ECO:0000313" key="3">
    <source>
        <dbReference type="Proteomes" id="UP000018542"/>
    </source>
</evidence>
<dbReference type="CDD" id="cd18785">
    <property type="entry name" value="SF2_C"/>
    <property type="match status" value="1"/>
</dbReference>
<dbReference type="GO" id="GO:0003677">
    <property type="term" value="F:DNA binding"/>
    <property type="evidence" value="ECO:0007669"/>
    <property type="project" value="InterPro"/>
</dbReference>
<dbReference type="Proteomes" id="UP000018542">
    <property type="component" value="Chromosome"/>
</dbReference>
<dbReference type="GO" id="GO:0016787">
    <property type="term" value="F:hydrolase activity"/>
    <property type="evidence" value="ECO:0007669"/>
    <property type="project" value="InterPro"/>
</dbReference>
<dbReference type="REBASE" id="74562">
    <property type="entry name" value="HniNL23ORF4760P"/>
</dbReference>
<dbReference type="OrthoDB" id="9804145at2"/>